<comment type="caution">
    <text evidence="1">The sequence shown here is derived from an EMBL/GenBank/DDBJ whole genome shotgun (WGS) entry which is preliminary data.</text>
</comment>
<dbReference type="EMBL" id="RFFG01000013">
    <property type="protein sequence ID" value="RMI45434.1"/>
    <property type="molecule type" value="Genomic_DNA"/>
</dbReference>
<reference evidence="1 2" key="1">
    <citation type="submission" date="2018-10" db="EMBL/GenBank/DDBJ databases">
        <title>Isolation from soil.</title>
        <authorList>
            <person name="Hu J."/>
        </authorList>
    </citation>
    <scope>NUCLEOTIDE SEQUENCE [LARGE SCALE GENOMIC DNA]</scope>
    <source>
        <strain evidence="1 2">NEAU-Ht49</strain>
    </source>
</reference>
<protein>
    <submittedName>
        <fullName evidence="1">Uncharacterized protein</fullName>
    </submittedName>
</protein>
<gene>
    <name evidence="1" type="ORF">EBO15_09435</name>
</gene>
<organism evidence="1 2">
    <name type="scientific">Actinomadura harenae</name>
    <dbReference type="NCBI Taxonomy" id="2483351"/>
    <lineage>
        <taxon>Bacteria</taxon>
        <taxon>Bacillati</taxon>
        <taxon>Actinomycetota</taxon>
        <taxon>Actinomycetes</taxon>
        <taxon>Streptosporangiales</taxon>
        <taxon>Thermomonosporaceae</taxon>
        <taxon>Actinomadura</taxon>
    </lineage>
</organism>
<keyword evidence="2" id="KW-1185">Reference proteome</keyword>
<name>A0A3M2M6K1_9ACTN</name>
<evidence type="ECO:0000313" key="1">
    <source>
        <dbReference type="EMBL" id="RMI45434.1"/>
    </source>
</evidence>
<evidence type="ECO:0000313" key="2">
    <source>
        <dbReference type="Proteomes" id="UP000282674"/>
    </source>
</evidence>
<dbReference type="Proteomes" id="UP000282674">
    <property type="component" value="Unassembled WGS sequence"/>
</dbReference>
<sequence>MPLPGSRTKSTDLWLLPPDEELLDAGVDRALPGAGWMCSHPGPVGLHQVHLHRTVRQAMECGGRQAFIPLPARASLPETAELTDGVEPRSPEPLQAIVQLLRSDLYEDEHGEHFRAGRLAVRWFEPEVGPALHAVLTEQTRLLWRALRTATQPAPVIDQFERRTSGARIGPAAREMVLDQVLPLTRGGWARFRLV</sequence>
<dbReference type="RefSeq" id="WP_122193955.1">
    <property type="nucleotide sequence ID" value="NZ_JBHSKC010000022.1"/>
</dbReference>
<dbReference type="AlphaFoldDB" id="A0A3M2M6K1"/>
<proteinExistence type="predicted"/>
<accession>A0A3M2M6K1</accession>
<dbReference type="OrthoDB" id="3631996at2"/>